<evidence type="ECO:0000313" key="1">
    <source>
        <dbReference type="EMBL" id="CAB3395823.1"/>
    </source>
</evidence>
<evidence type="ECO:0000313" key="2">
    <source>
        <dbReference type="Proteomes" id="UP000501793"/>
    </source>
</evidence>
<organism evidence="1 2">
    <name type="scientific">Kyrpidia spormannii</name>
    <dbReference type="NCBI Taxonomy" id="2055160"/>
    <lineage>
        <taxon>Bacteria</taxon>
        <taxon>Bacillati</taxon>
        <taxon>Bacillota</taxon>
        <taxon>Bacilli</taxon>
        <taxon>Bacillales</taxon>
        <taxon>Alicyclobacillaceae</taxon>
        <taxon>Kyrpidia</taxon>
    </lineage>
</organism>
<accession>A0ACA8ZDM2</accession>
<reference evidence="1" key="1">
    <citation type="submission" date="2020-04" db="EMBL/GenBank/DDBJ databases">
        <authorList>
            <person name="Hogendoorn C."/>
        </authorList>
    </citation>
    <scope>NUCLEOTIDE SEQUENCE</scope>
    <source>
        <strain evidence="1">FAVT5</strain>
    </source>
</reference>
<protein>
    <submittedName>
        <fullName evidence="1">Uncharacterized protein</fullName>
    </submittedName>
</protein>
<dbReference type="Proteomes" id="UP000501793">
    <property type="component" value="Chromosome"/>
</dbReference>
<gene>
    <name evidence="1" type="ORF">FAVT5_3581</name>
</gene>
<name>A0ACA8ZDM2_9BACL</name>
<proteinExistence type="predicted"/>
<keyword evidence="2" id="KW-1185">Reference proteome</keyword>
<sequence>MVSPSDLWVVKPKLPALTTTVFPVELYFRDSGHMTVSATAKICPARVAKSDPRRHNRRGSG</sequence>
<dbReference type="EMBL" id="LR792684">
    <property type="protein sequence ID" value="CAB3395823.1"/>
    <property type="molecule type" value="Genomic_DNA"/>
</dbReference>